<dbReference type="GO" id="GO:0005829">
    <property type="term" value="C:cytosol"/>
    <property type="evidence" value="ECO:0007669"/>
    <property type="project" value="TreeGrafter"/>
</dbReference>
<dbReference type="PANTHER" id="PTHR12215:SF10">
    <property type="entry name" value="L-AMINOADIPATE-SEMIALDEHYDE DEHYDROGENASE-PHOSPHOPANTETHEINYL TRANSFERASE"/>
    <property type="match status" value="1"/>
</dbReference>
<dbReference type="Proteomes" id="UP000823842">
    <property type="component" value="Unassembled WGS sequence"/>
</dbReference>
<dbReference type="Gene3D" id="3.90.470.20">
    <property type="entry name" value="4'-phosphopantetheinyl transferase domain"/>
    <property type="match status" value="1"/>
</dbReference>
<dbReference type="GO" id="GO:0019878">
    <property type="term" value="P:lysine biosynthetic process via aminoadipic acid"/>
    <property type="evidence" value="ECO:0007669"/>
    <property type="project" value="TreeGrafter"/>
</dbReference>
<comment type="similarity">
    <text evidence="1">Belongs to the P-Pant transferase superfamily. Gsp/Sfp/HetI/AcpT family.</text>
</comment>
<dbReference type="SUPFAM" id="SSF56214">
    <property type="entry name" value="4'-phosphopantetheinyl transferase"/>
    <property type="match status" value="2"/>
</dbReference>
<evidence type="ECO:0000313" key="5">
    <source>
        <dbReference type="Proteomes" id="UP000823842"/>
    </source>
</evidence>
<proteinExistence type="inferred from homology"/>
<dbReference type="AlphaFoldDB" id="A0A9D2LWJ6"/>
<dbReference type="PANTHER" id="PTHR12215">
    <property type="entry name" value="PHOSPHOPANTETHEINE TRANSFERASE"/>
    <property type="match status" value="1"/>
</dbReference>
<dbReference type="GO" id="GO:0008897">
    <property type="term" value="F:holo-[acyl-carrier-protein] synthase activity"/>
    <property type="evidence" value="ECO:0007669"/>
    <property type="project" value="InterPro"/>
</dbReference>
<evidence type="ECO:0000259" key="3">
    <source>
        <dbReference type="Pfam" id="PF01648"/>
    </source>
</evidence>
<reference evidence="4" key="2">
    <citation type="submission" date="2021-04" db="EMBL/GenBank/DDBJ databases">
        <authorList>
            <person name="Gilroy R."/>
        </authorList>
    </citation>
    <scope>NUCLEOTIDE SEQUENCE</scope>
    <source>
        <strain evidence="4">ChiSjej1B19-5720</strain>
    </source>
</reference>
<evidence type="ECO:0000313" key="4">
    <source>
        <dbReference type="EMBL" id="HJB30048.1"/>
    </source>
</evidence>
<dbReference type="EMBL" id="DWYZ01000285">
    <property type="protein sequence ID" value="HJB30048.1"/>
    <property type="molecule type" value="Genomic_DNA"/>
</dbReference>
<dbReference type="GO" id="GO:0000287">
    <property type="term" value="F:magnesium ion binding"/>
    <property type="evidence" value="ECO:0007669"/>
    <property type="project" value="InterPro"/>
</dbReference>
<dbReference type="Pfam" id="PF01648">
    <property type="entry name" value="ACPS"/>
    <property type="match status" value="1"/>
</dbReference>
<feature type="domain" description="4'-phosphopantetheinyl transferase" evidence="3">
    <location>
        <begin position="81"/>
        <end position="155"/>
    </location>
</feature>
<evidence type="ECO:0000256" key="1">
    <source>
        <dbReference type="ARBA" id="ARBA00010990"/>
    </source>
</evidence>
<reference evidence="4" key="1">
    <citation type="journal article" date="2021" name="PeerJ">
        <title>Extensive microbial diversity within the chicken gut microbiome revealed by metagenomics and culture.</title>
        <authorList>
            <person name="Gilroy R."/>
            <person name="Ravi A."/>
            <person name="Getino M."/>
            <person name="Pursley I."/>
            <person name="Horton D.L."/>
            <person name="Alikhan N.F."/>
            <person name="Baker D."/>
            <person name="Gharbi K."/>
            <person name="Hall N."/>
            <person name="Watson M."/>
            <person name="Adriaenssens E.M."/>
            <person name="Foster-Nyarko E."/>
            <person name="Jarju S."/>
            <person name="Secka A."/>
            <person name="Antonio M."/>
            <person name="Oren A."/>
            <person name="Chaudhuri R.R."/>
            <person name="La Ragione R."/>
            <person name="Hildebrand F."/>
            <person name="Pallen M.J."/>
        </authorList>
    </citation>
    <scope>NUCLEOTIDE SEQUENCE</scope>
    <source>
        <strain evidence="4">ChiSjej1B19-5720</strain>
    </source>
</reference>
<keyword evidence="2 4" id="KW-0808">Transferase</keyword>
<name>A0A9D2LWJ6_9FIRM</name>
<organism evidence="4 5">
    <name type="scientific">Candidatus Blautia faecavium</name>
    <dbReference type="NCBI Taxonomy" id="2838487"/>
    <lineage>
        <taxon>Bacteria</taxon>
        <taxon>Bacillati</taxon>
        <taxon>Bacillota</taxon>
        <taxon>Clostridia</taxon>
        <taxon>Lachnospirales</taxon>
        <taxon>Lachnospiraceae</taxon>
        <taxon>Blautia</taxon>
    </lineage>
</organism>
<sequence>MKAVIYYTEIAQGYQGRNMEHMIGEKLLEAGLFKEKGRKLAFEPRGKGEHGKPFFTLLPQLHYNISHSGRYVLCIFTRQEVGLDIQEHRKVNYERMLKRMVPEERLRQILASPHMEEEFFKEWVLREAYVKWTGEGLSMDFTRIPMNRGWHAVLKFCEDYSVAVWSEEEMEIRWEQVEITLP</sequence>
<comment type="caution">
    <text evidence="4">The sequence shown here is derived from an EMBL/GenBank/DDBJ whole genome shotgun (WGS) entry which is preliminary data.</text>
</comment>
<accession>A0A9D2LWJ6</accession>
<dbReference type="InterPro" id="IPR037143">
    <property type="entry name" value="4-PPantetheinyl_Trfase_dom_sf"/>
</dbReference>
<evidence type="ECO:0000256" key="2">
    <source>
        <dbReference type="ARBA" id="ARBA00022679"/>
    </source>
</evidence>
<dbReference type="InterPro" id="IPR008278">
    <property type="entry name" value="4-PPantetheinyl_Trfase_dom"/>
</dbReference>
<gene>
    <name evidence="4" type="ORF">IAA06_14840</name>
</gene>
<dbReference type="InterPro" id="IPR050559">
    <property type="entry name" value="P-Pant_transferase_sf"/>
</dbReference>
<protein>
    <submittedName>
        <fullName evidence="4">4'-phosphopantetheinyl transferase superfamily protein</fullName>
    </submittedName>
</protein>